<keyword evidence="1" id="KW-0812">Transmembrane</keyword>
<sequence>MSRSTGGAARSLRFSRRSLFDLGIIFVVVLTIGLLIKVVWREFTFFGDNAESFFPLWHMYGTALRSGEPFLFDPNGWGAGNVLAEAAYGVFNPVTIVNSLLISLTDRLSVASFLVMLEFLILLGWGVYMLSRSHGAARTASVLVGSIAPFAGYTLYYEAGNWASGLMSAVWVVHFWWSARMFTQSRIGPLTPVVFGFLAATVGNPYSVVGILVVLFALAFELVLRKDWRILAGLVVVGAIIGTAVVLTYSGLLAALTVIDRPVDGDLVSNKNYLTPTLSDMMGMSSPTYLPRIRAWFGENDLVPSAYLSWLILPLLPWLRWRAMPKWRPRISLGVAGLIFLVLTLGPDHLWLFRWPIRFIEYVYLCVLVAFALILSAGLSRTRLALRTSLSLASVGLGLYLAFSSRPTLLSYHLVVAAAAAVLVLGIRFTVRDARARHWLLAIAIAGTAVIAPFQAQLFGWSHQAIEPGVDQRPPSDLGIVRSAWSDIQGRVLQIAELRELEGTDAVARGQLVFGNIGRAAGVDILNRYTGINFESFKDGFGFDYRGTVGAYFPISFLWTPLSPDYDIDVIDAFGIDTLVVAKTRPDLSSLDGHPGWRVVEDSEYRIVLTRTAPLEHPTVTPVDDVEVSETQEAGTDLSFTVHSATGGAVILDRLAWPGYTVMLDGTPLTTERVPYGLTRVDIPAGSSGLVTVKYESPGLRLGVLVAAVGLIATAAHQVVWTARRRRSITASSRAESLV</sequence>
<feature type="transmembrane region" description="Helical" evidence="1">
    <location>
        <begin position="439"/>
        <end position="461"/>
    </location>
</feature>
<protein>
    <recommendedName>
        <fullName evidence="4">Bacterial membrane protein YfhO</fullName>
    </recommendedName>
</protein>
<feature type="transmembrane region" description="Helical" evidence="1">
    <location>
        <begin position="384"/>
        <end position="403"/>
    </location>
</feature>
<feature type="transmembrane region" description="Helical" evidence="1">
    <location>
        <begin position="135"/>
        <end position="156"/>
    </location>
</feature>
<proteinExistence type="predicted"/>
<dbReference type="RefSeq" id="WP_045258984.1">
    <property type="nucleotide sequence ID" value="NZ_JYJB01000010.1"/>
</dbReference>
<organism evidence="2 3">
    <name type="scientific">Microbacterium hydrocarbonoxydans</name>
    <dbReference type="NCBI Taxonomy" id="273678"/>
    <lineage>
        <taxon>Bacteria</taxon>
        <taxon>Bacillati</taxon>
        <taxon>Actinomycetota</taxon>
        <taxon>Actinomycetes</taxon>
        <taxon>Micrococcales</taxon>
        <taxon>Microbacteriaceae</taxon>
        <taxon>Microbacterium</taxon>
    </lineage>
</organism>
<dbReference type="STRING" id="273678.RS84_03516"/>
<reference evidence="2 3" key="1">
    <citation type="submission" date="2015-02" db="EMBL/GenBank/DDBJ databases">
        <title>Draft genome sequences of ten Microbacterium spp. with emphasis on heavy metal contaminated environments.</title>
        <authorList>
            <person name="Corretto E."/>
        </authorList>
    </citation>
    <scope>NUCLEOTIDE SEQUENCE [LARGE SCALE GENOMIC DNA]</scope>
    <source>
        <strain evidence="2 3">SA35</strain>
    </source>
</reference>
<dbReference type="PATRIC" id="fig|273678.4.peg.3511"/>
<feature type="transmembrane region" description="Helical" evidence="1">
    <location>
        <begin position="359"/>
        <end position="377"/>
    </location>
</feature>
<dbReference type="Proteomes" id="UP000033900">
    <property type="component" value="Unassembled WGS sequence"/>
</dbReference>
<evidence type="ECO:0000313" key="2">
    <source>
        <dbReference type="EMBL" id="KJL46874.1"/>
    </source>
</evidence>
<feature type="transmembrane region" description="Helical" evidence="1">
    <location>
        <begin position="702"/>
        <end position="723"/>
    </location>
</feature>
<accession>A0A0M2HJK6</accession>
<feature type="transmembrane region" description="Helical" evidence="1">
    <location>
        <begin position="231"/>
        <end position="259"/>
    </location>
</feature>
<evidence type="ECO:0000313" key="3">
    <source>
        <dbReference type="Proteomes" id="UP000033900"/>
    </source>
</evidence>
<dbReference type="AlphaFoldDB" id="A0A0M2HJK6"/>
<evidence type="ECO:0008006" key="4">
    <source>
        <dbReference type="Google" id="ProtNLM"/>
    </source>
</evidence>
<feature type="transmembrane region" description="Helical" evidence="1">
    <location>
        <begin position="108"/>
        <end position="128"/>
    </location>
</feature>
<name>A0A0M2HJK6_9MICO</name>
<dbReference type="OrthoDB" id="3752109at2"/>
<feature type="transmembrane region" description="Helical" evidence="1">
    <location>
        <begin position="20"/>
        <end position="40"/>
    </location>
</feature>
<keyword evidence="1" id="KW-0472">Membrane</keyword>
<comment type="caution">
    <text evidence="2">The sequence shown here is derived from an EMBL/GenBank/DDBJ whole genome shotgun (WGS) entry which is preliminary data.</text>
</comment>
<feature type="transmembrane region" description="Helical" evidence="1">
    <location>
        <begin position="302"/>
        <end position="319"/>
    </location>
</feature>
<feature type="transmembrane region" description="Helical" evidence="1">
    <location>
        <begin position="409"/>
        <end position="427"/>
    </location>
</feature>
<keyword evidence="1" id="KW-1133">Transmembrane helix</keyword>
<dbReference type="EMBL" id="JYJB01000010">
    <property type="protein sequence ID" value="KJL46874.1"/>
    <property type="molecule type" value="Genomic_DNA"/>
</dbReference>
<feature type="transmembrane region" description="Helical" evidence="1">
    <location>
        <begin position="162"/>
        <end position="179"/>
    </location>
</feature>
<gene>
    <name evidence="2" type="ORF">RS84_03516</name>
</gene>
<feature type="transmembrane region" description="Helical" evidence="1">
    <location>
        <begin position="331"/>
        <end position="353"/>
    </location>
</feature>
<keyword evidence="3" id="KW-1185">Reference proteome</keyword>
<evidence type="ECO:0000256" key="1">
    <source>
        <dbReference type="SAM" id="Phobius"/>
    </source>
</evidence>